<name>A0A060D6L1_POLCL</name>
<dbReference type="EMBL" id="KJ739644">
    <property type="protein sequence ID" value="AIB07909.1"/>
    <property type="molecule type" value="Genomic_DNA"/>
</dbReference>
<dbReference type="GO" id="GO:0000981">
    <property type="term" value="F:DNA-binding transcription factor activity, RNA polymerase II-specific"/>
    <property type="evidence" value="ECO:0007669"/>
    <property type="project" value="InterPro"/>
</dbReference>
<dbReference type="PANTHER" id="PTHR24333">
    <property type="entry name" value="HOMEO BOX HB9 LIKE A-RELATED"/>
    <property type="match status" value="1"/>
</dbReference>
<dbReference type="GO" id="GO:0003677">
    <property type="term" value="F:DNA binding"/>
    <property type="evidence" value="ECO:0007669"/>
    <property type="project" value="UniProtKB-UniRule"/>
</dbReference>
<keyword evidence="2 5" id="KW-0238">DNA-binding</keyword>
<keyword evidence="4 5" id="KW-0539">Nucleus</keyword>
<evidence type="ECO:0000256" key="1">
    <source>
        <dbReference type="ARBA" id="ARBA00004123"/>
    </source>
</evidence>
<sequence length="360" mass="41423">MNFFQNFRLKKSKRYRSAFTTEQINYLEQEFKKFPYIGNTNRKEVANILEISERAVKIWFQNRRMKEKREATGNKEVHVEDKNNINNTVSKELLSRRNMQSNNLVGVNEALLSNRITKTDKSKVSTIKNPKDHFTLNDKSVLTNQIKVKYFKNNKISNNKHSKIMDLTKDKSNLNILKSILPAKIKSETANILTEPLKNVHRNIYYNDVCKDLKNEKRNEIPCFNKKQTEVAQDLTMSNEDKKDHHYLVNSNIDQRFMPLYTQGYYAPPQLAASSTINSGNIIWKPVNVMPMPIPGLAACSPFSITHNCSGLSSNNQNVSKGNCNCHGSPHWFNARSQCVVSSQPQYVLAFPFSNSSHKI</sequence>
<dbReference type="InterPro" id="IPR001356">
    <property type="entry name" value="HD"/>
</dbReference>
<accession>A0A060D6L1</accession>
<dbReference type="AlphaFoldDB" id="A0A060D6L1"/>
<gene>
    <name evidence="8" type="primary">ShxB</name>
</gene>
<evidence type="ECO:0000259" key="7">
    <source>
        <dbReference type="PROSITE" id="PS50071"/>
    </source>
</evidence>
<evidence type="ECO:0000256" key="6">
    <source>
        <dbReference type="RuleBase" id="RU000682"/>
    </source>
</evidence>
<keyword evidence="3 5" id="KW-0371">Homeobox</keyword>
<dbReference type="SMART" id="SM00389">
    <property type="entry name" value="HOX"/>
    <property type="match status" value="1"/>
</dbReference>
<evidence type="ECO:0000313" key="8">
    <source>
        <dbReference type="EMBL" id="AIB07909.1"/>
    </source>
</evidence>
<dbReference type="InterPro" id="IPR050848">
    <property type="entry name" value="Homeobox_TF"/>
</dbReference>
<dbReference type="PANTHER" id="PTHR24333:SF5">
    <property type="entry name" value="VENT HOMEOBOX"/>
    <property type="match status" value="1"/>
</dbReference>
<dbReference type="Pfam" id="PF00046">
    <property type="entry name" value="Homeodomain"/>
    <property type="match status" value="1"/>
</dbReference>
<dbReference type="PROSITE" id="PS00027">
    <property type="entry name" value="HOMEOBOX_1"/>
    <property type="match status" value="1"/>
</dbReference>
<comment type="subcellular location">
    <subcellularLocation>
        <location evidence="1 5 6">Nucleus</location>
    </subcellularLocation>
</comment>
<feature type="domain" description="Homeobox" evidence="7">
    <location>
        <begin position="10"/>
        <end position="70"/>
    </location>
</feature>
<evidence type="ECO:0000256" key="2">
    <source>
        <dbReference type="ARBA" id="ARBA00023125"/>
    </source>
</evidence>
<dbReference type="SUPFAM" id="SSF46689">
    <property type="entry name" value="Homeodomain-like"/>
    <property type="match status" value="1"/>
</dbReference>
<organism evidence="8">
    <name type="scientific">Polygonia c-album</name>
    <name type="common">Comma butterfly</name>
    <name type="synonym">Nymphalis c-album</name>
    <dbReference type="NCBI Taxonomy" id="929971"/>
    <lineage>
        <taxon>Eukaryota</taxon>
        <taxon>Metazoa</taxon>
        <taxon>Ecdysozoa</taxon>
        <taxon>Arthropoda</taxon>
        <taxon>Hexapoda</taxon>
        <taxon>Insecta</taxon>
        <taxon>Pterygota</taxon>
        <taxon>Neoptera</taxon>
        <taxon>Endopterygota</taxon>
        <taxon>Lepidoptera</taxon>
        <taxon>Glossata</taxon>
        <taxon>Ditrysia</taxon>
        <taxon>Papilionoidea</taxon>
        <taxon>Nymphalidae</taxon>
        <taxon>Nymphalinae</taxon>
        <taxon>Nymphalis</taxon>
        <taxon>Polygonia</taxon>
    </lineage>
</organism>
<dbReference type="GO" id="GO:0005634">
    <property type="term" value="C:nucleus"/>
    <property type="evidence" value="ECO:0007669"/>
    <property type="project" value="UniProtKB-SubCell"/>
</dbReference>
<evidence type="ECO:0000256" key="5">
    <source>
        <dbReference type="PROSITE-ProRule" id="PRU00108"/>
    </source>
</evidence>
<dbReference type="CDD" id="cd00086">
    <property type="entry name" value="homeodomain"/>
    <property type="match status" value="1"/>
</dbReference>
<evidence type="ECO:0000256" key="4">
    <source>
        <dbReference type="ARBA" id="ARBA00023242"/>
    </source>
</evidence>
<reference evidence="8" key="2">
    <citation type="submission" date="2014-03" db="EMBL/GenBank/DDBJ databases">
        <authorList>
            <person name="Saikia M."/>
            <person name="Chaudhari Y."/>
            <person name="Khan M."/>
            <person name="Devi D."/>
        </authorList>
    </citation>
    <scope>NUCLEOTIDE SEQUENCE</scope>
</reference>
<dbReference type="InterPro" id="IPR017970">
    <property type="entry name" value="Homeobox_CS"/>
</dbReference>
<protein>
    <submittedName>
        <fullName evidence="8">Hox cluster protein ShxB</fullName>
    </submittedName>
</protein>
<dbReference type="Gene3D" id="1.10.10.60">
    <property type="entry name" value="Homeodomain-like"/>
    <property type="match status" value="1"/>
</dbReference>
<reference evidence="8" key="1">
    <citation type="journal article" date="2014" name="PLoS Genet.">
        <title>Ancient expansion of the hox cluster in lepidoptera generated four homeobox genes implicated in extra-embryonic tissue formation.</title>
        <authorList>
            <person name="Ferguson L."/>
            <person name="Marletaz F."/>
            <person name="Carter J.M."/>
            <person name="Taylor W.R."/>
            <person name="Gibbs M."/>
            <person name="Breuker C.J."/>
            <person name="Holland P.W."/>
        </authorList>
    </citation>
    <scope>NUCLEOTIDE SEQUENCE</scope>
</reference>
<dbReference type="InterPro" id="IPR009057">
    <property type="entry name" value="Homeodomain-like_sf"/>
</dbReference>
<dbReference type="PROSITE" id="PS50071">
    <property type="entry name" value="HOMEOBOX_2"/>
    <property type="match status" value="1"/>
</dbReference>
<evidence type="ECO:0000256" key="3">
    <source>
        <dbReference type="ARBA" id="ARBA00023155"/>
    </source>
</evidence>
<feature type="DNA-binding region" description="Homeobox" evidence="5">
    <location>
        <begin position="12"/>
        <end position="71"/>
    </location>
</feature>
<proteinExistence type="predicted"/>